<keyword evidence="5 8" id="KW-0812">Transmembrane</keyword>
<evidence type="ECO:0000256" key="6">
    <source>
        <dbReference type="ARBA" id="ARBA00022989"/>
    </source>
</evidence>
<protein>
    <submittedName>
        <fullName evidence="9">Putative PurR-regulated permease PerM</fullName>
    </submittedName>
</protein>
<evidence type="ECO:0000256" key="1">
    <source>
        <dbReference type="ARBA" id="ARBA00004651"/>
    </source>
</evidence>
<feature type="transmembrane region" description="Helical" evidence="8">
    <location>
        <begin position="200"/>
        <end position="219"/>
    </location>
</feature>
<feature type="transmembrane region" description="Helical" evidence="8">
    <location>
        <begin position="57"/>
        <end position="78"/>
    </location>
</feature>
<sequence length="344" mass="36297">MLVFLSLAVFQVALWAFGNLRGFLGLVFCAWLFSVGVEPVVDALARRGLRRGAATGLVLLGLVGLIAAFVGVFGALLVDQLGQLISALPGFVRDGVAWVNRTFDAEFSAGDVVESLQLTPARLQTLAQELTPGVVGIVSSLVGLVFQLLTFLLFAFYMSAQGPQLRRTVSRWFPPRHQRVIATVWEIAVAKTGGYLVSRLVLAAISTLLTGVVLWLLGVPFWLPLAIWTGAVSQFVPTIGTYLAIGVPALVALSGQPADAVAVVAFGVVYQQVENYLLGPRITARTVQVHPAVALGAVIVGAALFGAVGALVAIPVVAAVQAVIETYGRRYELVAVEDEPPGGD</sequence>
<dbReference type="Proteomes" id="UP000321490">
    <property type="component" value="Unassembled WGS sequence"/>
</dbReference>
<evidence type="ECO:0000256" key="3">
    <source>
        <dbReference type="ARBA" id="ARBA00022448"/>
    </source>
</evidence>
<keyword evidence="10" id="KW-1185">Reference proteome</keyword>
<evidence type="ECO:0000256" key="2">
    <source>
        <dbReference type="ARBA" id="ARBA00009773"/>
    </source>
</evidence>
<feature type="transmembrane region" description="Helical" evidence="8">
    <location>
        <begin position="293"/>
        <end position="320"/>
    </location>
</feature>
<accession>A0A562IQC0</accession>
<keyword evidence="3" id="KW-0813">Transport</keyword>
<evidence type="ECO:0000313" key="10">
    <source>
        <dbReference type="Proteomes" id="UP000321490"/>
    </source>
</evidence>
<keyword evidence="7 8" id="KW-0472">Membrane</keyword>
<keyword evidence="4" id="KW-1003">Cell membrane</keyword>
<feature type="transmembrane region" description="Helical" evidence="8">
    <location>
        <begin position="24"/>
        <end position="45"/>
    </location>
</feature>
<keyword evidence="6 8" id="KW-1133">Transmembrane helix</keyword>
<dbReference type="InterPro" id="IPR002549">
    <property type="entry name" value="AI-2E-like"/>
</dbReference>
<dbReference type="Pfam" id="PF01594">
    <property type="entry name" value="AI-2E_transport"/>
    <property type="match status" value="1"/>
</dbReference>
<dbReference type="GO" id="GO:0005886">
    <property type="term" value="C:plasma membrane"/>
    <property type="evidence" value="ECO:0007669"/>
    <property type="project" value="UniProtKB-SubCell"/>
</dbReference>
<evidence type="ECO:0000256" key="8">
    <source>
        <dbReference type="SAM" id="Phobius"/>
    </source>
</evidence>
<evidence type="ECO:0000256" key="5">
    <source>
        <dbReference type="ARBA" id="ARBA00022692"/>
    </source>
</evidence>
<comment type="similarity">
    <text evidence="2">Belongs to the autoinducer-2 exporter (AI-2E) (TC 2.A.86) family.</text>
</comment>
<evidence type="ECO:0000313" key="9">
    <source>
        <dbReference type="EMBL" id="TWH73082.1"/>
    </source>
</evidence>
<feature type="transmembrane region" description="Helical" evidence="8">
    <location>
        <begin position="134"/>
        <end position="157"/>
    </location>
</feature>
<dbReference type="GO" id="GO:0055085">
    <property type="term" value="P:transmembrane transport"/>
    <property type="evidence" value="ECO:0007669"/>
    <property type="project" value="TreeGrafter"/>
</dbReference>
<reference evidence="9 10" key="1">
    <citation type="submission" date="2019-07" db="EMBL/GenBank/DDBJ databases">
        <title>R&amp;d 2014.</title>
        <authorList>
            <person name="Klenk H.-P."/>
        </authorList>
    </citation>
    <scope>NUCLEOTIDE SEQUENCE [LARGE SCALE GENOMIC DNA]</scope>
    <source>
        <strain evidence="9 10">DSM 45764</strain>
    </source>
</reference>
<evidence type="ECO:0000256" key="4">
    <source>
        <dbReference type="ARBA" id="ARBA00022475"/>
    </source>
</evidence>
<dbReference type="PANTHER" id="PTHR21716">
    <property type="entry name" value="TRANSMEMBRANE PROTEIN"/>
    <property type="match status" value="1"/>
</dbReference>
<dbReference type="EMBL" id="VLKF01000001">
    <property type="protein sequence ID" value="TWH73082.1"/>
    <property type="molecule type" value="Genomic_DNA"/>
</dbReference>
<feature type="transmembrane region" description="Helical" evidence="8">
    <location>
        <begin position="225"/>
        <end position="245"/>
    </location>
</feature>
<evidence type="ECO:0000256" key="7">
    <source>
        <dbReference type="ARBA" id="ARBA00023136"/>
    </source>
</evidence>
<dbReference type="AlphaFoldDB" id="A0A562IQC0"/>
<name>A0A562IQC0_9ACTN</name>
<feature type="transmembrane region" description="Helical" evidence="8">
    <location>
        <begin position="257"/>
        <end position="273"/>
    </location>
</feature>
<dbReference type="PANTHER" id="PTHR21716:SF53">
    <property type="entry name" value="PERMEASE PERM-RELATED"/>
    <property type="match status" value="1"/>
</dbReference>
<organism evidence="9 10">
    <name type="scientific">Modestobacter roseus</name>
    <dbReference type="NCBI Taxonomy" id="1181884"/>
    <lineage>
        <taxon>Bacteria</taxon>
        <taxon>Bacillati</taxon>
        <taxon>Actinomycetota</taxon>
        <taxon>Actinomycetes</taxon>
        <taxon>Geodermatophilales</taxon>
        <taxon>Geodermatophilaceae</taxon>
        <taxon>Modestobacter</taxon>
    </lineage>
</organism>
<comment type="caution">
    <text evidence="9">The sequence shown here is derived from an EMBL/GenBank/DDBJ whole genome shotgun (WGS) entry which is preliminary data.</text>
</comment>
<gene>
    <name evidence="9" type="ORF">JD78_01605</name>
</gene>
<comment type="subcellular location">
    <subcellularLocation>
        <location evidence="1">Cell membrane</location>
        <topology evidence="1">Multi-pass membrane protein</topology>
    </subcellularLocation>
</comment>
<proteinExistence type="inferred from homology"/>